<dbReference type="EMBL" id="FNDK01000001">
    <property type="protein sequence ID" value="SDG93259.1"/>
    <property type="molecule type" value="Genomic_DNA"/>
</dbReference>
<dbReference type="Pfam" id="PF06335">
    <property type="entry name" value="DUF1054"/>
    <property type="match status" value="1"/>
</dbReference>
<dbReference type="STRING" id="568899.SAMN05192534_10154"/>
<dbReference type="Proteomes" id="UP000199163">
    <property type="component" value="Unassembled WGS sequence"/>
</dbReference>
<keyword evidence="3" id="KW-1185">Reference proteome</keyword>
<reference evidence="2 3" key="1">
    <citation type="submission" date="2016-10" db="EMBL/GenBank/DDBJ databases">
        <authorList>
            <person name="de Groot N.N."/>
        </authorList>
    </citation>
    <scope>NUCLEOTIDE SEQUENCE [LARGE SCALE GENOMIC DNA]</scope>
    <source>
        <strain evidence="2 3">DSM 21632</strain>
    </source>
</reference>
<accession>A0A1G7YAA1</accession>
<dbReference type="SUPFAM" id="SSF142913">
    <property type="entry name" value="YktB/PF0168-like"/>
    <property type="match status" value="1"/>
</dbReference>
<dbReference type="OrthoDB" id="9812818at2"/>
<dbReference type="PIRSF" id="PIRSF021332">
    <property type="entry name" value="DUF1054"/>
    <property type="match status" value="1"/>
</dbReference>
<name>A0A1G7YAA1_9BACI</name>
<dbReference type="InterPro" id="IPR053707">
    <property type="entry name" value="UPF0637_domain_sf"/>
</dbReference>
<proteinExistence type="inferred from homology"/>
<dbReference type="InterPro" id="IPR009403">
    <property type="entry name" value="UPF0637"/>
</dbReference>
<dbReference type="Gene3D" id="3.30.930.20">
    <property type="entry name" value="Protein of unknown function DUF1054"/>
    <property type="match status" value="1"/>
</dbReference>
<organism evidence="2 3">
    <name type="scientific">Alteribacillus persepolensis</name>
    <dbReference type="NCBI Taxonomy" id="568899"/>
    <lineage>
        <taxon>Bacteria</taxon>
        <taxon>Bacillati</taxon>
        <taxon>Bacillota</taxon>
        <taxon>Bacilli</taxon>
        <taxon>Bacillales</taxon>
        <taxon>Bacillaceae</taxon>
        <taxon>Alteribacillus</taxon>
    </lineage>
</organism>
<protein>
    <recommendedName>
        <fullName evidence="1">UPF0637 protein SAMN05192534_10154</fullName>
    </recommendedName>
</protein>
<evidence type="ECO:0000256" key="1">
    <source>
        <dbReference type="HAMAP-Rule" id="MF_01851"/>
    </source>
</evidence>
<evidence type="ECO:0000313" key="2">
    <source>
        <dbReference type="EMBL" id="SDG93259.1"/>
    </source>
</evidence>
<dbReference type="AlphaFoldDB" id="A0A1G7YAA1"/>
<sequence length="209" mass="24316">MSFSGFQPHDFDTFYIDGLDERMQAIQKRIQPKFKEIGTFLAEELSMELGEEMYLHIAKHARRTKNPPNDTWLAIADNKRGYKKYPHFQVGLFDDHVFIWLAHIYEMPNKQQAAAALLDHIGDISSLPSAYVISLDHTKKDAFSVEDERKLREGLIRFRDVQKGEFLIGKHIKKDNPLLQDGDAFLNEAKQTFETLLPFYRLSRVNEIS</sequence>
<evidence type="ECO:0000313" key="3">
    <source>
        <dbReference type="Proteomes" id="UP000199163"/>
    </source>
</evidence>
<dbReference type="RefSeq" id="WP_091270179.1">
    <property type="nucleotide sequence ID" value="NZ_FNDK01000001.1"/>
</dbReference>
<comment type="similarity">
    <text evidence="1">Belongs to the UPF0637 family.</text>
</comment>
<dbReference type="HAMAP" id="MF_01851">
    <property type="entry name" value="UPF0637"/>
    <property type="match status" value="1"/>
</dbReference>
<gene>
    <name evidence="2" type="ORF">SAMN05192534_10154</name>
</gene>